<dbReference type="SUPFAM" id="SSF51556">
    <property type="entry name" value="Metallo-dependent hydrolases"/>
    <property type="match status" value="1"/>
</dbReference>
<organism evidence="2">
    <name type="scientific">freshwater metagenome</name>
    <dbReference type="NCBI Taxonomy" id="449393"/>
    <lineage>
        <taxon>unclassified sequences</taxon>
        <taxon>metagenomes</taxon>
        <taxon>ecological metagenomes</taxon>
    </lineage>
</organism>
<gene>
    <name evidence="2" type="ORF">UFOPK3974_01218</name>
</gene>
<feature type="domain" description="Amidohydrolase 3" evidence="1">
    <location>
        <begin position="30"/>
        <end position="340"/>
    </location>
</feature>
<dbReference type="Gene3D" id="3.20.20.140">
    <property type="entry name" value="Metal-dependent hydrolases"/>
    <property type="match status" value="1"/>
</dbReference>
<dbReference type="SUPFAM" id="SSF51338">
    <property type="entry name" value="Composite domain of metallo-dependent hydrolases"/>
    <property type="match status" value="1"/>
</dbReference>
<dbReference type="InterPro" id="IPR011059">
    <property type="entry name" value="Metal-dep_hydrolase_composite"/>
</dbReference>
<accession>A0A6J7NR81</accession>
<dbReference type="GO" id="GO:0016810">
    <property type="term" value="F:hydrolase activity, acting on carbon-nitrogen (but not peptide) bonds"/>
    <property type="evidence" value="ECO:0007669"/>
    <property type="project" value="InterPro"/>
</dbReference>
<evidence type="ECO:0000313" key="2">
    <source>
        <dbReference type="EMBL" id="CAB4995970.1"/>
    </source>
</evidence>
<name>A0A6J7NR81_9ZZZZ</name>
<reference evidence="2" key="1">
    <citation type="submission" date="2020-05" db="EMBL/GenBank/DDBJ databases">
        <authorList>
            <person name="Chiriac C."/>
            <person name="Salcher M."/>
            <person name="Ghai R."/>
            <person name="Kavagutti S V."/>
        </authorList>
    </citation>
    <scope>NUCLEOTIDE SEQUENCE</scope>
</reference>
<protein>
    <submittedName>
        <fullName evidence="2">Unannotated protein</fullName>
    </submittedName>
</protein>
<dbReference type="Pfam" id="PF07969">
    <property type="entry name" value="Amidohydro_3"/>
    <property type="match status" value="1"/>
</dbReference>
<sequence>MALAEVMRGRPWGVTQLISDCYLTTDEDFARTEMDLIEEFARVSARPLSFTVQQPYHAPERWRYLFDRVADARSRGIDIKPQVATRPIGVLEGLEATANPFLFCPSFGAVSQLPLDEKVAALRDPALRARIMIEHAELMAAVPEGLLRQLSGGFDVMFRLSDPVDYELDAGDSLAAEANRRGIEAVDLAYDTLLEDGGKRLIYIPLFNFAHHNFDDIAEMISSPNALFGLSDAGAHCGAICDASATTSSLVVWARDRRHGERLPIESLVHGHTQRGAAHMGWMDRGVIAPGYLADINVIDLEALACRPPRIVHDLPAGGRRLVQDAAGYRETIKSGAITFENGEHTGELPGTLLRGARSLTA</sequence>
<dbReference type="AlphaFoldDB" id="A0A6J7NR81"/>
<dbReference type="EMBL" id="CAFBOR010000186">
    <property type="protein sequence ID" value="CAB4995970.1"/>
    <property type="molecule type" value="Genomic_DNA"/>
</dbReference>
<dbReference type="InterPro" id="IPR013108">
    <property type="entry name" value="Amidohydro_3"/>
</dbReference>
<dbReference type="InterPro" id="IPR032466">
    <property type="entry name" value="Metal_Hydrolase"/>
</dbReference>
<proteinExistence type="predicted"/>
<dbReference type="Gene3D" id="2.30.40.10">
    <property type="entry name" value="Urease, subunit C, domain 1"/>
    <property type="match status" value="1"/>
</dbReference>
<evidence type="ECO:0000259" key="1">
    <source>
        <dbReference type="Pfam" id="PF07969"/>
    </source>
</evidence>